<dbReference type="STRING" id="336722.F9X949"/>
<feature type="compositionally biased region" description="Basic and acidic residues" evidence="1">
    <location>
        <begin position="517"/>
        <end position="533"/>
    </location>
</feature>
<feature type="domain" description="Gfd2/YDR514C-like C-terminal" evidence="2">
    <location>
        <begin position="166"/>
        <end position="363"/>
    </location>
</feature>
<evidence type="ECO:0000256" key="1">
    <source>
        <dbReference type="SAM" id="MobiDB-lite"/>
    </source>
</evidence>
<dbReference type="InterPro" id="IPR012337">
    <property type="entry name" value="RNaseH-like_sf"/>
</dbReference>
<feature type="compositionally biased region" description="Pro residues" evidence="1">
    <location>
        <begin position="632"/>
        <end position="642"/>
    </location>
</feature>
<dbReference type="GO" id="GO:0005634">
    <property type="term" value="C:nucleus"/>
    <property type="evidence" value="ECO:0007669"/>
    <property type="project" value="TreeGrafter"/>
</dbReference>
<dbReference type="InParanoid" id="F9X949"/>
<dbReference type="AlphaFoldDB" id="F9X949"/>
<dbReference type="PANTHER" id="PTHR28083">
    <property type="entry name" value="GOOD FOR FULL DBP5 ACTIVITY PROTEIN 2"/>
    <property type="match status" value="1"/>
</dbReference>
<protein>
    <recommendedName>
        <fullName evidence="2">Gfd2/YDR514C-like C-terminal domain-containing protein</fullName>
    </recommendedName>
</protein>
<feature type="region of interest" description="Disordered" evidence="1">
    <location>
        <begin position="562"/>
        <end position="665"/>
    </location>
</feature>
<feature type="compositionally biased region" description="Basic and acidic residues" evidence="1">
    <location>
        <begin position="608"/>
        <end position="630"/>
    </location>
</feature>
<organism evidence="3 4">
    <name type="scientific">Zymoseptoria tritici (strain CBS 115943 / IPO323)</name>
    <name type="common">Speckled leaf blotch fungus</name>
    <name type="synonym">Septoria tritici</name>
    <dbReference type="NCBI Taxonomy" id="336722"/>
    <lineage>
        <taxon>Eukaryota</taxon>
        <taxon>Fungi</taxon>
        <taxon>Dikarya</taxon>
        <taxon>Ascomycota</taxon>
        <taxon>Pezizomycotina</taxon>
        <taxon>Dothideomycetes</taxon>
        <taxon>Dothideomycetidae</taxon>
        <taxon>Mycosphaerellales</taxon>
        <taxon>Mycosphaerellaceae</taxon>
        <taxon>Zymoseptoria</taxon>
    </lineage>
</organism>
<dbReference type="GeneID" id="13400177"/>
<dbReference type="PANTHER" id="PTHR28083:SF1">
    <property type="entry name" value="GOOD FOR FULL DBP5 ACTIVITY PROTEIN 2"/>
    <property type="match status" value="1"/>
</dbReference>
<dbReference type="HOGENOM" id="CLU_323429_0_0_1"/>
<name>F9X949_ZYMTI</name>
<dbReference type="Pfam" id="PF21762">
    <property type="entry name" value="DEDDh_C"/>
    <property type="match status" value="1"/>
</dbReference>
<dbReference type="eggNOG" id="ENOG502T6B6">
    <property type="taxonomic scope" value="Eukaryota"/>
</dbReference>
<dbReference type="RefSeq" id="XP_003853054.1">
    <property type="nucleotide sequence ID" value="XM_003853006.1"/>
</dbReference>
<dbReference type="KEGG" id="ztr:MYCGRDRAFT_109181"/>
<feature type="region of interest" description="Disordered" evidence="1">
    <location>
        <begin position="510"/>
        <end position="543"/>
    </location>
</feature>
<sequence length="894" mass="99403">MAKLGAAAAKLKTKALKSVTRNKTINSQLPNISDDWLAKPIVGPRIRATTGGNGGPQLTSPFKREQDASLAERMKLREQRRRLMFRTTNTTVGPTPWSPLRQAELKILSRLQRQRQRRVRKGSRWSKFRSGYKADRSLPDGMQIANINHLRSLLSLDGSRPSCDVTFVSIDCEFTQVKGTQYVTEIGITTLRASDVTNTAPGLFIRDWTSKLKHHHMIVNYGKAARWKEKSALFAQSQHVSGRDASIAVQKLMKGMIPSDADSQGYFALVGHSTWSDINAMIKCPDLGFDIRTIGGPGLKLLNVFDTYWLGMDAKREGADLSGLSLGTMANSIGIDPLYRSQDAVIGWHNASNDAAYTMMCLLTFAADWNIMIGNETRSAVVQDEIRCAEAAHTAECTVLANGKIQRAGKAYKSYDLEARRSARRNALNEARELLLATRSTTSLSSSSSWSSSWWSWLKGLFSSQTRSANEVAGKMAERLVDGEKRKYESYLRQGDTNAGGKGRIFRVSGRESAQGEIEHEPEGTTPEAKEIPQVKTKRGSKGTKLEALTLAMKQRLLDAVVGVGPPQSSGGNMTTAKDVSHVESERGTQAINDHDGKAPRQPRAARSSRDPRAARPSRDPRAARVERAPRIPRPPRPPRTPRTPRTPQAETKHEAENVEVDEGMSTEVVSQVEATHQSEDVELDERQRPEEVVGIEAKTKPRNAKLDEEIRAKQVLQFQTKAKTGNVELYGIRATTPRPDATQGPPDISPPSRPLPQTPLCHGTLCQPYLCPGPIRIANPPPAIGPDDAPILRSSKRQRIHNRIVCETRASVWWKHVPLYASEQLQVAFYEDVKEREERELGRFVGRTAWWEMTWQTVVAMHCGRNADPCSTAFAHDAKRRWLVYASQRAERA</sequence>
<evidence type="ECO:0000313" key="3">
    <source>
        <dbReference type="EMBL" id="EGP88030.1"/>
    </source>
</evidence>
<dbReference type="EMBL" id="CM001199">
    <property type="protein sequence ID" value="EGP88030.1"/>
    <property type="molecule type" value="Genomic_DNA"/>
</dbReference>
<reference evidence="3 4" key="1">
    <citation type="journal article" date="2011" name="PLoS Genet.">
        <title>Finished genome of the fungal wheat pathogen Mycosphaerella graminicola reveals dispensome structure, chromosome plasticity, and stealth pathogenesis.</title>
        <authorList>
            <person name="Goodwin S.B."/>
            <person name="Ben M'barek S."/>
            <person name="Dhillon B."/>
            <person name="Wittenberg A.H.J."/>
            <person name="Crane C.F."/>
            <person name="Hane J.K."/>
            <person name="Foster A.J."/>
            <person name="Van der Lee T.A.J."/>
            <person name="Grimwood J."/>
            <person name="Aerts A."/>
            <person name="Antoniw J."/>
            <person name="Bailey A."/>
            <person name="Bluhm B."/>
            <person name="Bowler J."/>
            <person name="Bristow J."/>
            <person name="van der Burgt A."/>
            <person name="Canto-Canche B."/>
            <person name="Churchill A.C.L."/>
            <person name="Conde-Ferraez L."/>
            <person name="Cools H.J."/>
            <person name="Coutinho P.M."/>
            <person name="Csukai M."/>
            <person name="Dehal P."/>
            <person name="De Wit P."/>
            <person name="Donzelli B."/>
            <person name="van de Geest H.C."/>
            <person name="van Ham R.C.H.J."/>
            <person name="Hammond-Kosack K.E."/>
            <person name="Henrissat B."/>
            <person name="Kilian A."/>
            <person name="Kobayashi A.K."/>
            <person name="Koopmann E."/>
            <person name="Kourmpetis Y."/>
            <person name="Kuzniar A."/>
            <person name="Lindquist E."/>
            <person name="Lombard V."/>
            <person name="Maliepaard C."/>
            <person name="Martins N."/>
            <person name="Mehrabi R."/>
            <person name="Nap J.P.H."/>
            <person name="Ponomarenko A."/>
            <person name="Rudd J.J."/>
            <person name="Salamov A."/>
            <person name="Schmutz J."/>
            <person name="Schouten H.J."/>
            <person name="Shapiro H."/>
            <person name="Stergiopoulos I."/>
            <person name="Torriani S.F.F."/>
            <person name="Tu H."/>
            <person name="de Vries R.P."/>
            <person name="Waalwijk C."/>
            <person name="Ware S.B."/>
            <person name="Wiebenga A."/>
            <person name="Zwiers L.-H."/>
            <person name="Oliver R.P."/>
            <person name="Grigoriev I.V."/>
            <person name="Kema G.H.J."/>
        </authorList>
    </citation>
    <scope>NUCLEOTIDE SEQUENCE [LARGE SCALE GENOMIC DNA]</scope>
    <source>
        <strain evidence="4">CBS 115943 / IPO323</strain>
    </source>
</reference>
<gene>
    <name evidence="3" type="ORF">MYCGRDRAFT_109181</name>
</gene>
<feature type="region of interest" description="Disordered" evidence="1">
    <location>
        <begin position="45"/>
        <end position="65"/>
    </location>
</feature>
<dbReference type="InterPro" id="IPR048519">
    <property type="entry name" value="Gfd2/YDR514C-like_C"/>
</dbReference>
<feature type="compositionally biased region" description="Low complexity" evidence="1">
    <location>
        <begin position="562"/>
        <end position="572"/>
    </location>
</feature>
<dbReference type="SUPFAM" id="SSF53098">
    <property type="entry name" value="Ribonuclease H-like"/>
    <property type="match status" value="1"/>
</dbReference>
<evidence type="ECO:0000313" key="4">
    <source>
        <dbReference type="Proteomes" id="UP000008062"/>
    </source>
</evidence>
<evidence type="ECO:0000259" key="2">
    <source>
        <dbReference type="Pfam" id="PF21762"/>
    </source>
</evidence>
<feature type="compositionally biased region" description="Basic and acidic residues" evidence="1">
    <location>
        <begin position="579"/>
        <end position="599"/>
    </location>
</feature>
<keyword evidence="4" id="KW-1185">Reference proteome</keyword>
<accession>F9X949</accession>
<dbReference type="Proteomes" id="UP000008062">
    <property type="component" value="Chromosome 4"/>
</dbReference>
<dbReference type="OrthoDB" id="5953249at2759"/>
<proteinExistence type="predicted"/>
<dbReference type="InterPro" id="IPR040151">
    <property type="entry name" value="Gfd2/YDR514C-like"/>
</dbReference>